<evidence type="ECO:0000256" key="1">
    <source>
        <dbReference type="SAM" id="MobiDB-lite"/>
    </source>
</evidence>
<organism evidence="2 3">
    <name type="scientific">Rathayibacter toxicus</name>
    <dbReference type="NCBI Taxonomy" id="145458"/>
    <lineage>
        <taxon>Bacteria</taxon>
        <taxon>Bacillati</taxon>
        <taxon>Actinomycetota</taxon>
        <taxon>Actinomycetes</taxon>
        <taxon>Micrococcales</taxon>
        <taxon>Microbacteriaceae</taxon>
        <taxon>Rathayibacter</taxon>
    </lineage>
</organism>
<proteinExistence type="predicted"/>
<name>A0A0U1PSH2_9MICO</name>
<comment type="caution">
    <text evidence="2">The sequence shown here is derived from an EMBL/GenBank/DDBJ whole genome shotgun (WGS) entry which is preliminary data.</text>
</comment>
<gene>
    <name evidence="2" type="ORF">VT73_07090</name>
</gene>
<feature type="region of interest" description="Disordered" evidence="1">
    <location>
        <begin position="1"/>
        <end position="31"/>
    </location>
</feature>
<keyword evidence="3" id="KW-1185">Reference proteome</keyword>
<dbReference type="Proteomes" id="UP000052979">
    <property type="component" value="Unassembled WGS sequence"/>
</dbReference>
<dbReference type="AlphaFoldDB" id="A0A0U1PSH2"/>
<sequence length="79" mass="8261">MYGGSSGETRAASTGNAAQLSERNLPDGKPAAGEDVLALVADGQSVGTLLLGPHPTGLAGVWWVWVLQIDDTEREKHSF</sequence>
<accession>A0A0U1PSH2</accession>
<evidence type="ECO:0000313" key="2">
    <source>
        <dbReference type="EMBL" id="KKM45235.1"/>
    </source>
</evidence>
<evidence type="ECO:0000313" key="3">
    <source>
        <dbReference type="Proteomes" id="UP000052979"/>
    </source>
</evidence>
<protein>
    <submittedName>
        <fullName evidence="2">Uncharacterized protein</fullName>
    </submittedName>
</protein>
<dbReference type="EMBL" id="LBFI01000045">
    <property type="protein sequence ID" value="KKM45235.1"/>
    <property type="molecule type" value="Genomic_DNA"/>
</dbReference>
<reference evidence="2 3" key="1">
    <citation type="submission" date="2015-04" db="EMBL/GenBank/DDBJ databases">
        <title>Draft genome sequence of Rathayibacter toxicus strain FH-142 (AKA 70134 or CS 32), a Western Australian isolate.</title>
        <authorList>
            <consortium name="Consortium for Microbial Forensics and Genomics (microFORGE)"/>
            <person name="Knight B.M."/>
            <person name="Roberts D.P."/>
            <person name="Lin D."/>
            <person name="Hari K."/>
            <person name="Fletcher J."/>
            <person name="Melcher U."/>
            <person name="Blagden T."/>
            <person name="Luster D.G."/>
            <person name="Sechler A.J."/>
            <person name="Schneider W.L."/>
            <person name="Winegar R.A."/>
        </authorList>
    </citation>
    <scope>NUCLEOTIDE SEQUENCE [LARGE SCALE GENOMIC DNA]</scope>
    <source>
        <strain evidence="2 3">FH142</strain>
    </source>
</reference>
<dbReference type="PATRIC" id="fig|145458.8.peg.1626"/>
<feature type="compositionally biased region" description="Polar residues" evidence="1">
    <location>
        <begin position="7"/>
        <end position="22"/>
    </location>
</feature>